<protein>
    <recommendedName>
        <fullName evidence="4">Glycosyltransferase</fullName>
        <ecNumber evidence="4">2.4.1.-</ecNumber>
    </recommendedName>
</protein>
<dbReference type="PANTHER" id="PTHR48048">
    <property type="entry name" value="GLYCOSYLTRANSFERASE"/>
    <property type="match status" value="1"/>
</dbReference>
<dbReference type="PANTHER" id="PTHR48048:SF89">
    <property type="entry name" value="GLYCOSYLTRANSFERASE"/>
    <property type="match status" value="1"/>
</dbReference>
<dbReference type="CDD" id="cd03784">
    <property type="entry name" value="GT1_Gtf-like"/>
    <property type="match status" value="1"/>
</dbReference>
<dbReference type="EC" id="2.4.1.-" evidence="4"/>
<keyword evidence="3" id="KW-0328">Glycosyltransferase</keyword>
<evidence type="ECO:0000313" key="5">
    <source>
        <dbReference type="EMBL" id="KAJ4806368.1"/>
    </source>
</evidence>
<dbReference type="InterPro" id="IPR035595">
    <property type="entry name" value="UDP_glycos_trans_CS"/>
</dbReference>
<accession>A0AAV8GL37</accession>
<dbReference type="InterPro" id="IPR002213">
    <property type="entry name" value="UDP_glucos_trans"/>
</dbReference>
<proteinExistence type="inferred from homology"/>
<keyword evidence="6" id="KW-1185">Reference proteome</keyword>
<sequence length="494" mass="55012">MVQGERSELKESNMKSAVVLYSNPAAGHLIPMVSLAKLFEEHGFSATVITFNHPLITNKADQEVSLLSAANLSISFHVLPPITTGEDSYANLPPPDVSRIILEAQNQNLQNFILDLSKTCCVRVMVLDYLCTLALDAARQLSIPAYFLTPFSASFAAFLLNLLELDVSSSLSLKDFGDGPINFPGLPPVLTSDCLIYLIDRETDSYKAFMRTVPSLVKSDGILINTFESLEPKAISALREGLCVPSFNMPPVYSIGPLVTETREKELEERHECLKWLDSQPKGTVVFLCFGSMGGFPLDQIKQIAIGLENSGQRFLWVIKVFVNLDPKKIFNTSIPEFEMDQILPEGFLDRTKDRGMIVKTWAPQIQVLHHESVGAFVTHCGWNSILEAVTAGKPMVCWPLYAEQRLNKAVLVDHETRLGVSVEGYDHEMVDAEEVESKIRWLMEGEGSKFLKERIEAMKDKASESLTETGSSSQAFVQFLIDLERQTLSKTKI</sequence>
<comment type="similarity">
    <text evidence="1 3">Belongs to the UDP-glycosyltransferase family.</text>
</comment>
<dbReference type="FunFam" id="3.40.50.2000:FF:000020">
    <property type="entry name" value="Glycosyltransferase"/>
    <property type="match status" value="1"/>
</dbReference>
<comment type="caution">
    <text evidence="5">The sequence shown here is derived from an EMBL/GenBank/DDBJ whole genome shotgun (WGS) entry which is preliminary data.</text>
</comment>
<organism evidence="5 6">
    <name type="scientific">Rhynchospora pubera</name>
    <dbReference type="NCBI Taxonomy" id="906938"/>
    <lineage>
        <taxon>Eukaryota</taxon>
        <taxon>Viridiplantae</taxon>
        <taxon>Streptophyta</taxon>
        <taxon>Embryophyta</taxon>
        <taxon>Tracheophyta</taxon>
        <taxon>Spermatophyta</taxon>
        <taxon>Magnoliopsida</taxon>
        <taxon>Liliopsida</taxon>
        <taxon>Poales</taxon>
        <taxon>Cyperaceae</taxon>
        <taxon>Cyperoideae</taxon>
        <taxon>Rhynchosporeae</taxon>
        <taxon>Rhynchospora</taxon>
    </lineage>
</organism>
<reference evidence="5" key="1">
    <citation type="submission" date="2022-08" db="EMBL/GenBank/DDBJ databases">
        <authorList>
            <person name="Marques A."/>
        </authorList>
    </citation>
    <scope>NUCLEOTIDE SEQUENCE</scope>
    <source>
        <strain evidence="5">RhyPub2mFocal</strain>
        <tissue evidence="5">Leaves</tissue>
    </source>
</reference>
<dbReference type="InterPro" id="IPR050481">
    <property type="entry name" value="UDP-glycosyltransf_plant"/>
</dbReference>
<evidence type="ECO:0000256" key="1">
    <source>
        <dbReference type="ARBA" id="ARBA00009995"/>
    </source>
</evidence>
<dbReference type="Pfam" id="PF00201">
    <property type="entry name" value="UDPGT"/>
    <property type="match status" value="1"/>
</dbReference>
<dbReference type="EMBL" id="JAMFTS010000001">
    <property type="protein sequence ID" value="KAJ4806368.1"/>
    <property type="molecule type" value="Genomic_DNA"/>
</dbReference>
<evidence type="ECO:0000256" key="4">
    <source>
        <dbReference type="RuleBase" id="RU362057"/>
    </source>
</evidence>
<evidence type="ECO:0000256" key="3">
    <source>
        <dbReference type="RuleBase" id="RU003718"/>
    </source>
</evidence>
<dbReference type="GO" id="GO:0035251">
    <property type="term" value="F:UDP-glucosyltransferase activity"/>
    <property type="evidence" value="ECO:0007669"/>
    <property type="project" value="InterPro"/>
</dbReference>
<dbReference type="AlphaFoldDB" id="A0AAV8GL37"/>
<dbReference type="SUPFAM" id="SSF53756">
    <property type="entry name" value="UDP-Glycosyltransferase/glycogen phosphorylase"/>
    <property type="match status" value="1"/>
</dbReference>
<keyword evidence="2 3" id="KW-0808">Transferase</keyword>
<dbReference type="Gene3D" id="3.40.50.2000">
    <property type="entry name" value="Glycogen Phosphorylase B"/>
    <property type="match status" value="2"/>
</dbReference>
<dbReference type="PROSITE" id="PS00375">
    <property type="entry name" value="UDPGT"/>
    <property type="match status" value="1"/>
</dbReference>
<gene>
    <name evidence="5" type="ORF">LUZ62_018934</name>
</gene>
<evidence type="ECO:0000256" key="2">
    <source>
        <dbReference type="ARBA" id="ARBA00022679"/>
    </source>
</evidence>
<name>A0AAV8GL37_9POAL</name>
<dbReference type="Proteomes" id="UP001140206">
    <property type="component" value="Chromosome 1"/>
</dbReference>
<evidence type="ECO:0000313" key="6">
    <source>
        <dbReference type="Proteomes" id="UP001140206"/>
    </source>
</evidence>